<keyword evidence="3" id="KW-1185">Reference proteome</keyword>
<dbReference type="OrthoDB" id="9804695at2"/>
<dbReference type="PANTHER" id="PTHR33303:SF2">
    <property type="entry name" value="COA-BINDING DOMAIN-CONTAINING PROTEIN"/>
    <property type="match status" value="1"/>
</dbReference>
<evidence type="ECO:0000313" key="2">
    <source>
        <dbReference type="EMBL" id="PKT79945.1"/>
    </source>
</evidence>
<reference evidence="2 3" key="1">
    <citation type="submission" date="2016-07" db="EMBL/GenBank/DDBJ databases">
        <title>Detection of Helicobacter winghamensis from caecal content of red fox (Vulpes vulpes).</title>
        <authorList>
            <person name="Zanoni R.G."/>
            <person name="Florio D."/>
            <person name="Caffara M."/>
            <person name="Renzi M."/>
            <person name="Parisi A."/>
            <person name="Pasquali F."/>
            <person name="Manfreda G."/>
        </authorList>
    </citation>
    <scope>NUCLEOTIDE SEQUENCE [LARGE SCALE GENOMIC DNA]</scope>
    <source>
        <strain evidence="2 3">295_13</strain>
    </source>
</reference>
<accession>A0A2N3PHJ2</accession>
<dbReference type="RefSeq" id="WP_006802951.1">
    <property type="nucleotide sequence ID" value="NZ_CABKOI010000019.1"/>
</dbReference>
<dbReference type="SMART" id="SM00881">
    <property type="entry name" value="CoA_binding"/>
    <property type="match status" value="1"/>
</dbReference>
<dbReference type="InterPro" id="IPR003781">
    <property type="entry name" value="CoA-bd"/>
</dbReference>
<evidence type="ECO:0000313" key="3">
    <source>
        <dbReference type="Proteomes" id="UP000233350"/>
    </source>
</evidence>
<dbReference type="STRING" id="556267.HWAG_01255"/>
<dbReference type="SUPFAM" id="SSF51735">
    <property type="entry name" value="NAD(P)-binding Rossmann-fold domains"/>
    <property type="match status" value="1"/>
</dbReference>
<protein>
    <submittedName>
        <fullName evidence="2">CoA-binding protein</fullName>
    </submittedName>
</protein>
<feature type="domain" description="CoA-binding" evidence="1">
    <location>
        <begin position="5"/>
        <end position="102"/>
    </location>
</feature>
<comment type="caution">
    <text evidence="2">The sequence shown here is derived from an EMBL/GenBank/DDBJ whole genome shotgun (WGS) entry which is preliminary data.</text>
</comment>
<dbReference type="EMBL" id="MBPK01000045">
    <property type="protein sequence ID" value="PKT79945.1"/>
    <property type="molecule type" value="Genomic_DNA"/>
</dbReference>
<dbReference type="PANTHER" id="PTHR33303">
    <property type="entry name" value="CYTOPLASMIC PROTEIN-RELATED"/>
    <property type="match status" value="1"/>
</dbReference>
<dbReference type="AlphaFoldDB" id="A0A2N3PHJ2"/>
<dbReference type="Proteomes" id="UP000233350">
    <property type="component" value="Unassembled WGS sequence"/>
</dbReference>
<dbReference type="InterPro" id="IPR036291">
    <property type="entry name" value="NAD(P)-bd_dom_sf"/>
</dbReference>
<name>A0A2N3PHJ2_9HELI</name>
<dbReference type="Gene3D" id="3.40.50.720">
    <property type="entry name" value="NAD(P)-binding Rossmann-like Domain"/>
    <property type="match status" value="1"/>
</dbReference>
<sequence>MKKVLENSKKIAILGLSPDAQKPSNKVAKYLQDKGYSIIPIYPKGGKILGIKAYTSLQDAFSQETDIDLLNVFRKSEALLEVAQEVLSLPYLPKCVWVQLGLNNKEAKELLENAGITYFEDACIKIEHQRIFQ</sequence>
<evidence type="ECO:0000259" key="1">
    <source>
        <dbReference type="SMART" id="SM00881"/>
    </source>
</evidence>
<gene>
    <name evidence="2" type="ORF">BCM31_08175</name>
</gene>
<proteinExistence type="predicted"/>
<dbReference type="Pfam" id="PF13380">
    <property type="entry name" value="CoA_binding_2"/>
    <property type="match status" value="1"/>
</dbReference>
<dbReference type="GeneID" id="97290639"/>
<organism evidence="2 3">
    <name type="scientific">Helicobacter winghamensis</name>
    <dbReference type="NCBI Taxonomy" id="157268"/>
    <lineage>
        <taxon>Bacteria</taxon>
        <taxon>Pseudomonadati</taxon>
        <taxon>Campylobacterota</taxon>
        <taxon>Epsilonproteobacteria</taxon>
        <taxon>Campylobacterales</taxon>
        <taxon>Helicobacteraceae</taxon>
        <taxon>Helicobacter</taxon>
    </lineage>
</organism>